<evidence type="ECO:0000313" key="2">
    <source>
        <dbReference type="EMBL" id="OIW22167.1"/>
    </source>
</evidence>
<gene>
    <name evidence="2" type="ORF">CONLIGDRAFT_367989</name>
</gene>
<protein>
    <submittedName>
        <fullName evidence="2">Uncharacterized protein</fullName>
    </submittedName>
</protein>
<evidence type="ECO:0000313" key="3">
    <source>
        <dbReference type="Proteomes" id="UP000182658"/>
    </source>
</evidence>
<feature type="compositionally biased region" description="Low complexity" evidence="1">
    <location>
        <begin position="79"/>
        <end position="93"/>
    </location>
</feature>
<dbReference type="AlphaFoldDB" id="A0A1J7I3G4"/>
<feature type="compositionally biased region" description="Polar residues" evidence="1">
    <location>
        <begin position="94"/>
        <end position="104"/>
    </location>
</feature>
<sequence length="119" mass="12616">MYQPLSPFLALPLPETETASSNASRLQHSTLTRTDSALPAGQRRRPYRCHVAAAGPPVNPVRIRQPAPKAPESGSRAAETLTTETGQTTTSSLPQYPSNTNLSADTPHPSIKIGGIPCC</sequence>
<dbReference type="InParanoid" id="A0A1J7I3G4"/>
<proteinExistence type="predicted"/>
<organism evidence="2 3">
    <name type="scientific">Coniochaeta ligniaria NRRL 30616</name>
    <dbReference type="NCBI Taxonomy" id="1408157"/>
    <lineage>
        <taxon>Eukaryota</taxon>
        <taxon>Fungi</taxon>
        <taxon>Dikarya</taxon>
        <taxon>Ascomycota</taxon>
        <taxon>Pezizomycotina</taxon>
        <taxon>Sordariomycetes</taxon>
        <taxon>Sordariomycetidae</taxon>
        <taxon>Coniochaetales</taxon>
        <taxon>Coniochaetaceae</taxon>
        <taxon>Coniochaeta</taxon>
    </lineage>
</organism>
<dbReference type="Proteomes" id="UP000182658">
    <property type="component" value="Unassembled WGS sequence"/>
</dbReference>
<feature type="region of interest" description="Disordered" evidence="1">
    <location>
        <begin position="1"/>
        <end position="119"/>
    </location>
</feature>
<feature type="compositionally biased region" description="Polar residues" evidence="1">
    <location>
        <begin position="17"/>
        <end position="35"/>
    </location>
</feature>
<keyword evidence="3" id="KW-1185">Reference proteome</keyword>
<name>A0A1J7I3G4_9PEZI</name>
<evidence type="ECO:0000256" key="1">
    <source>
        <dbReference type="SAM" id="MobiDB-lite"/>
    </source>
</evidence>
<dbReference type="EMBL" id="KV875145">
    <property type="protein sequence ID" value="OIW22167.1"/>
    <property type="molecule type" value="Genomic_DNA"/>
</dbReference>
<accession>A0A1J7I3G4</accession>
<reference evidence="2 3" key="1">
    <citation type="submission" date="2016-10" db="EMBL/GenBank/DDBJ databases">
        <title>Draft genome sequence of Coniochaeta ligniaria NRRL30616, a lignocellulolytic fungus for bioabatement of inhibitors in plant biomass hydrolysates.</title>
        <authorList>
            <consortium name="DOE Joint Genome Institute"/>
            <person name="Jimenez D.J."/>
            <person name="Hector R.E."/>
            <person name="Riley R."/>
            <person name="Sun H."/>
            <person name="Grigoriev I.V."/>
            <person name="Van Elsas J.D."/>
            <person name="Nichols N.N."/>
        </authorList>
    </citation>
    <scope>NUCLEOTIDE SEQUENCE [LARGE SCALE GENOMIC DNA]</scope>
    <source>
        <strain evidence="2 3">NRRL 30616</strain>
    </source>
</reference>